<organism evidence="5 6">
    <name type="scientific">Zhongshania aquimaris</name>
    <dbReference type="NCBI Taxonomy" id="2857107"/>
    <lineage>
        <taxon>Bacteria</taxon>
        <taxon>Pseudomonadati</taxon>
        <taxon>Pseudomonadota</taxon>
        <taxon>Gammaproteobacteria</taxon>
        <taxon>Cellvibrionales</taxon>
        <taxon>Spongiibacteraceae</taxon>
        <taxon>Zhongshania</taxon>
    </lineage>
</organism>
<dbReference type="PROSITE" id="PS00523">
    <property type="entry name" value="SULFATASE_1"/>
    <property type="match status" value="1"/>
</dbReference>
<dbReference type="RefSeq" id="WP_219043580.1">
    <property type="nucleotide sequence ID" value="NZ_JAHWDQ010000002.1"/>
</dbReference>
<dbReference type="Pfam" id="PF00884">
    <property type="entry name" value="Sulfatase"/>
    <property type="match status" value="1"/>
</dbReference>
<comment type="similarity">
    <text evidence="1">Belongs to the sulfatase family.</text>
</comment>
<feature type="domain" description="Sulfatase N-terminal" evidence="4">
    <location>
        <begin position="42"/>
        <end position="453"/>
    </location>
</feature>
<gene>
    <name evidence="5" type="ORF">KXJ70_11160</name>
</gene>
<evidence type="ECO:0000256" key="1">
    <source>
        <dbReference type="ARBA" id="ARBA00008779"/>
    </source>
</evidence>
<dbReference type="InterPro" id="IPR000917">
    <property type="entry name" value="Sulfatase_N"/>
</dbReference>
<sequence>MRLLPMFARLCVVVIFIIWLLPVHAEQVPPEIPVVKPPQDAPSVVVVLLDDVGFGASSTFGGVIATPTLDALANEGLRYNHFHTTAICSPTRAALLTGRDAHVAGVGTVMNLANSYPGYQGILNPAAATVAEVLRQNGYSTAAFGKWHLTPSWESSPTGPFDRWPTGAGFDKFYGFLGGETDQFEPTLYEGTTPVHRPVGDNYHLSEDLAEQAVGWMRLQQSIAPDKPFFVYFSPGATHAPHQAPPAWIEKYRGAFDTGWDAFRKTVFARQKALGVVPANTILTSRPDLLPAWDSLSADERKVAARMMEVYAGFLAHTDAQIGKLVQSLKDSGRFDNTLFIYIVGDNGGSGEGGLQGGVNYMGALQGLPEPIETKLERLDAYGSADSYLNYPAAWAWASNTPFQWMKQIASHLGGTRNPMVVTWPKGIRDAGGLRSQFGHVNDIVPTILAAAKIAAPDTVNGVLQLAMDGNSLVSTFDSADAPEVHHTQYFEVIGNRAIYHDGWMASAFHGKMPWTVAMGSRSRAIEDDRWELYDLTKDFSQAHDLAASHPKKLKKMQARFNQEAARVGILPLRDASEERTPMPRLNAGRTLFTYYAGAVGIPESQAPPMMNRSWVLQATLTVEDIKPSGVVATVGGTTAGWSLYLDSDSRPIFEYRVFEVASVKIPANQILTDGSHQLRVVFNYDGPGYAKGGTLRLLVNGKEQGVANVPATPPAFFSIDETFDIGVDTGSPAGHYPAGSAIGYPLTGGVLEQVDVELR</sequence>
<dbReference type="InterPro" id="IPR024607">
    <property type="entry name" value="Sulfatase_CS"/>
</dbReference>
<evidence type="ECO:0000313" key="5">
    <source>
        <dbReference type="EMBL" id="MBW2941343.1"/>
    </source>
</evidence>
<evidence type="ECO:0000256" key="2">
    <source>
        <dbReference type="ARBA" id="ARBA00022723"/>
    </source>
</evidence>
<dbReference type="PANTHER" id="PTHR42693:SF43">
    <property type="entry name" value="BLL2667 PROTEIN"/>
    <property type="match status" value="1"/>
</dbReference>
<protein>
    <submittedName>
        <fullName evidence="5">Sulfatase-like hydrolase/transferase</fullName>
    </submittedName>
</protein>
<dbReference type="InterPro" id="IPR050738">
    <property type="entry name" value="Sulfatase"/>
</dbReference>
<keyword evidence="2" id="KW-0479">Metal-binding</keyword>
<name>A0ABS6VSP3_9GAMM</name>
<evidence type="ECO:0000313" key="6">
    <source>
        <dbReference type="Proteomes" id="UP001166291"/>
    </source>
</evidence>
<accession>A0ABS6VSP3</accession>
<comment type="caution">
    <text evidence="5">The sequence shown here is derived from an EMBL/GenBank/DDBJ whole genome shotgun (WGS) entry which is preliminary data.</text>
</comment>
<keyword evidence="6" id="KW-1185">Reference proteome</keyword>
<dbReference type="EMBL" id="JAHWDQ010000002">
    <property type="protein sequence ID" value="MBW2941343.1"/>
    <property type="molecule type" value="Genomic_DNA"/>
</dbReference>
<proteinExistence type="inferred from homology"/>
<evidence type="ECO:0000259" key="4">
    <source>
        <dbReference type="Pfam" id="PF00884"/>
    </source>
</evidence>
<dbReference type="Proteomes" id="UP001166291">
    <property type="component" value="Unassembled WGS sequence"/>
</dbReference>
<dbReference type="PANTHER" id="PTHR42693">
    <property type="entry name" value="ARYLSULFATASE FAMILY MEMBER"/>
    <property type="match status" value="1"/>
</dbReference>
<dbReference type="CDD" id="cd16025">
    <property type="entry name" value="PAS_like"/>
    <property type="match status" value="1"/>
</dbReference>
<keyword evidence="3" id="KW-0106">Calcium</keyword>
<evidence type="ECO:0000256" key="3">
    <source>
        <dbReference type="ARBA" id="ARBA00022837"/>
    </source>
</evidence>
<reference evidence="5" key="1">
    <citation type="submission" date="2021-07" db="EMBL/GenBank/DDBJ databases">
        <title>Zhongshania sp. CAU 1632 isolated from seawater.</title>
        <authorList>
            <person name="Kim W."/>
        </authorList>
    </citation>
    <scope>NUCLEOTIDE SEQUENCE</scope>
    <source>
        <strain evidence="5">CAU 1632</strain>
    </source>
</reference>